<dbReference type="Proteomes" id="UP001527925">
    <property type="component" value="Unassembled WGS sequence"/>
</dbReference>
<evidence type="ECO:0008006" key="5">
    <source>
        <dbReference type="Google" id="ProtNLM"/>
    </source>
</evidence>
<accession>A0ABR4NGV6</accession>
<dbReference type="Pfam" id="PF07065">
    <property type="entry name" value="D123"/>
    <property type="match status" value="1"/>
</dbReference>
<organism evidence="3 4">
    <name type="scientific">Polyrhizophydium stewartii</name>
    <dbReference type="NCBI Taxonomy" id="2732419"/>
    <lineage>
        <taxon>Eukaryota</taxon>
        <taxon>Fungi</taxon>
        <taxon>Fungi incertae sedis</taxon>
        <taxon>Chytridiomycota</taxon>
        <taxon>Chytridiomycota incertae sedis</taxon>
        <taxon>Chytridiomycetes</taxon>
        <taxon>Rhizophydiales</taxon>
        <taxon>Rhizophydiales incertae sedis</taxon>
        <taxon>Polyrhizophydium</taxon>
    </lineage>
</organism>
<feature type="region of interest" description="Disordered" evidence="2">
    <location>
        <begin position="95"/>
        <end position="133"/>
    </location>
</feature>
<dbReference type="PANTHER" id="PTHR15323:SF6">
    <property type="entry name" value="CELL DIVISION CYCLE PROTEIN 123 HOMOLOG"/>
    <property type="match status" value="1"/>
</dbReference>
<comment type="similarity">
    <text evidence="1">Belongs to the CDC123 family.</text>
</comment>
<evidence type="ECO:0000256" key="1">
    <source>
        <dbReference type="ARBA" id="ARBA00011047"/>
    </source>
</evidence>
<feature type="compositionally biased region" description="Low complexity" evidence="2">
    <location>
        <begin position="17"/>
        <end position="33"/>
    </location>
</feature>
<feature type="region of interest" description="Disordered" evidence="2">
    <location>
        <begin position="1"/>
        <end position="45"/>
    </location>
</feature>
<evidence type="ECO:0000313" key="4">
    <source>
        <dbReference type="Proteomes" id="UP001527925"/>
    </source>
</evidence>
<evidence type="ECO:0000313" key="3">
    <source>
        <dbReference type="EMBL" id="KAL2918690.1"/>
    </source>
</evidence>
<sequence>MLHLLQQHPGRRRRSSSIRPAARTNRARASASAEAERPPAFPGFTRQHVDNCAFSSWYSRFERSTLPTRIIRPLPAEFVAFLEADGILPLPRSESSGVYEFDSDIESESKPEITSDDSDDGDDDGSDVASEPSFPDLEAEISSAIAALGGAVFPKLNWSSPRDAAWIAFGSSLKCTKPADVFLLLKSSDFVAHDLAHAYKDCLNEPQSEYGVSARPAQFELVLREWFDLAPSMEFRCFVRDNELVGITQRDTANFYEFLVTNKDWICHAIQRFFESKISGSFPDSCYVFDVYVNARTRKMRIVESQAQAHAQGQPSFAHNRMPREAFQLSDGASIEEFAERFRREIIVSQMAGEADEARLGEHSPDPVFVRLFGDSHAFQIPAVGDSNAAARALRTVGDLADAAAMALLGRGGGIDGTSVTVHLDEHRARAGVRLRLDQRLDELPTAEGEPRAGSTKARALVVKAHQPSMQAPSRGQERLPKAQFEFLRLMSSNRPFKRLELSLLDGRINVDDALGQIDERAIGLLAIGRHGNLNITRRPDGLSEQRFAPNKTHRLHVRQQRGKTVKRHIPDGIFQIYNLEGDLETHLPDFVSWDIAAFSSEHWKGRQMPTPPDALLELYDRFHTREDLSSFESCHMVVSAVLRAALDTVAVGKEFVFMEENLALEHTFLGRHFYYERVDIEYSGRAEYALGHSATSARNASDVSLVVFVFKETSDYFRCLKQAFGHAAMCFEARWSSRRGSDGMGGPMHFIVTNGIEWEFGKIRSSPFRGCHIDLGRHIITTCVDAKGNLEYVDKGSIQSLLGMIVSLLETSWESDAGNFHTK</sequence>
<gene>
    <name evidence="3" type="ORF">HK105_201524</name>
</gene>
<name>A0ABR4NGV6_9FUNG</name>
<keyword evidence="4" id="KW-1185">Reference proteome</keyword>
<dbReference type="PANTHER" id="PTHR15323">
    <property type="entry name" value="D123 PROTEIN"/>
    <property type="match status" value="1"/>
</dbReference>
<proteinExistence type="inferred from homology"/>
<dbReference type="EMBL" id="JADGIZ020000005">
    <property type="protein sequence ID" value="KAL2918690.1"/>
    <property type="molecule type" value="Genomic_DNA"/>
</dbReference>
<evidence type="ECO:0000256" key="2">
    <source>
        <dbReference type="SAM" id="MobiDB-lite"/>
    </source>
</evidence>
<protein>
    <recommendedName>
        <fullName evidence="5">Cell division cycle protein 123 homolog</fullName>
    </recommendedName>
</protein>
<dbReference type="InterPro" id="IPR009772">
    <property type="entry name" value="CDC123"/>
</dbReference>
<comment type="caution">
    <text evidence="3">The sequence shown here is derived from an EMBL/GenBank/DDBJ whole genome shotgun (WGS) entry which is preliminary data.</text>
</comment>
<feature type="compositionally biased region" description="Acidic residues" evidence="2">
    <location>
        <begin position="114"/>
        <end position="126"/>
    </location>
</feature>
<reference evidence="3 4" key="1">
    <citation type="submission" date="2023-09" db="EMBL/GenBank/DDBJ databases">
        <title>Pangenome analysis of Batrachochytrium dendrobatidis and related Chytrids.</title>
        <authorList>
            <person name="Yacoub M.N."/>
            <person name="Stajich J.E."/>
            <person name="James T.Y."/>
        </authorList>
    </citation>
    <scope>NUCLEOTIDE SEQUENCE [LARGE SCALE GENOMIC DNA]</scope>
    <source>
        <strain evidence="3 4">JEL0888</strain>
    </source>
</reference>